<proteinExistence type="predicted"/>
<name>A0A9J6RIM2_9GAMM</name>
<dbReference type="AlphaFoldDB" id="A0A9J6RIM2"/>
<dbReference type="Proteomes" id="UP001069090">
    <property type="component" value="Unassembled WGS sequence"/>
</dbReference>
<dbReference type="EMBL" id="JAPTGG010000002">
    <property type="protein sequence ID" value="MCZ0864201.1"/>
    <property type="molecule type" value="Genomic_DNA"/>
</dbReference>
<sequence>MEIGSSTSSQLVTNSQELVGAKLAKKQQVAEGEAALKLLESASIDSPAATGNLGAHINIKA</sequence>
<evidence type="ECO:0000313" key="1">
    <source>
        <dbReference type="EMBL" id="MCZ0864201.1"/>
    </source>
</evidence>
<dbReference type="RefSeq" id="WP_258330356.1">
    <property type="nucleotide sequence ID" value="NZ_JAPTGG010000002.1"/>
</dbReference>
<organism evidence="1 2">
    <name type="scientific">Dasania phycosphaerae</name>
    <dbReference type="NCBI Taxonomy" id="2950436"/>
    <lineage>
        <taxon>Bacteria</taxon>
        <taxon>Pseudomonadati</taxon>
        <taxon>Pseudomonadota</taxon>
        <taxon>Gammaproteobacteria</taxon>
        <taxon>Cellvibrionales</taxon>
        <taxon>Spongiibacteraceae</taxon>
        <taxon>Dasania</taxon>
    </lineage>
</organism>
<comment type="caution">
    <text evidence="1">The sequence shown here is derived from an EMBL/GenBank/DDBJ whole genome shotgun (WGS) entry which is preliminary data.</text>
</comment>
<keyword evidence="2" id="KW-1185">Reference proteome</keyword>
<reference evidence="1 2" key="1">
    <citation type="submission" date="2022-12" db="EMBL/GenBank/DDBJ databases">
        <title>Dasania phycosphaerae sp. nov., isolated from particulate material of the south coast of Korea.</title>
        <authorList>
            <person name="Jiang Y."/>
        </authorList>
    </citation>
    <scope>NUCLEOTIDE SEQUENCE [LARGE SCALE GENOMIC DNA]</scope>
    <source>
        <strain evidence="1 2">GY-19</strain>
    </source>
</reference>
<evidence type="ECO:0000313" key="2">
    <source>
        <dbReference type="Proteomes" id="UP001069090"/>
    </source>
</evidence>
<gene>
    <name evidence="1" type="ORF">O0V09_03255</name>
</gene>
<evidence type="ECO:0008006" key="3">
    <source>
        <dbReference type="Google" id="ProtNLM"/>
    </source>
</evidence>
<protein>
    <recommendedName>
        <fullName evidence="3">Motility protein</fullName>
    </recommendedName>
</protein>
<accession>A0A9J6RIM2</accession>